<dbReference type="EMBL" id="CP022384">
    <property type="protein sequence ID" value="ATA81870.1"/>
    <property type="molecule type" value="Genomic_DNA"/>
</dbReference>
<evidence type="ECO:0000313" key="1">
    <source>
        <dbReference type="EMBL" id="ATA81870.1"/>
    </source>
</evidence>
<reference evidence="2" key="1">
    <citation type="submission" date="2017-06" db="EMBL/GenBank/DDBJ databases">
        <title>Capnocytophaga spp. assemblies.</title>
        <authorList>
            <person name="Gulvik C.A."/>
        </authorList>
    </citation>
    <scope>NUCLEOTIDE SEQUENCE [LARGE SCALE GENOMIC DNA]</scope>
    <source>
        <strain evidence="2">H6253</strain>
    </source>
</reference>
<evidence type="ECO:0000313" key="2">
    <source>
        <dbReference type="Proteomes" id="UP000217276"/>
    </source>
</evidence>
<dbReference type="RefSeq" id="WP_095913947.1">
    <property type="nucleotide sequence ID" value="NZ_CAUUPF010000007.1"/>
</dbReference>
<protein>
    <submittedName>
        <fullName evidence="1">Uncharacterized protein</fullName>
    </submittedName>
</protein>
<accession>A0A250F9R7</accession>
<gene>
    <name evidence="1" type="ORF">CGC53_05655</name>
</gene>
<name>A0A250F9R7_9FLAO</name>
<keyword evidence="2" id="KW-1185">Reference proteome</keyword>
<dbReference type="Proteomes" id="UP000217276">
    <property type="component" value="Chromosome"/>
</dbReference>
<dbReference type="AlphaFoldDB" id="A0A250F9R7"/>
<proteinExistence type="predicted"/>
<dbReference type="KEGG" id="clk:CGC53_05655"/>
<sequence length="114" mass="13460">MQHYKTIKELIKDYKQLPYPGIIYIEGEKQDNYQEAAFWVLSSDEEFDQDSVETKYGEVPESLAQFEVAYFSEVGIFQDIIINKLEHNELLTTEDTDVLLGAIEHYFEYDDFQD</sequence>
<organism evidence="1 2">
    <name type="scientific">Capnocytophaga leadbetteri</name>
    <dbReference type="NCBI Taxonomy" id="327575"/>
    <lineage>
        <taxon>Bacteria</taxon>
        <taxon>Pseudomonadati</taxon>
        <taxon>Bacteroidota</taxon>
        <taxon>Flavobacteriia</taxon>
        <taxon>Flavobacteriales</taxon>
        <taxon>Flavobacteriaceae</taxon>
        <taxon>Capnocytophaga</taxon>
    </lineage>
</organism>